<comment type="caution">
    <text evidence="11">The sequence shown here is derived from an EMBL/GenBank/DDBJ whole genome shotgun (WGS) entry which is preliminary data.</text>
</comment>
<evidence type="ECO:0000256" key="3">
    <source>
        <dbReference type="ARBA" id="ARBA00022741"/>
    </source>
</evidence>
<evidence type="ECO:0000256" key="2">
    <source>
        <dbReference type="ARBA" id="ARBA00022490"/>
    </source>
</evidence>
<feature type="compositionally biased region" description="Basic residues" evidence="9">
    <location>
        <begin position="464"/>
        <end position="473"/>
    </location>
</feature>
<keyword evidence="7" id="KW-0505">Motor protein</keyword>
<dbReference type="Proteomes" id="UP000801492">
    <property type="component" value="Unassembled WGS sequence"/>
</dbReference>
<dbReference type="Pfam" id="PF00225">
    <property type="entry name" value="Kinesin"/>
    <property type="match status" value="1"/>
</dbReference>
<evidence type="ECO:0000256" key="7">
    <source>
        <dbReference type="PROSITE-ProRule" id="PRU00283"/>
    </source>
</evidence>
<evidence type="ECO:0000256" key="5">
    <source>
        <dbReference type="ARBA" id="ARBA00023054"/>
    </source>
</evidence>
<dbReference type="PANTHER" id="PTHR47969:SF15">
    <property type="entry name" value="CHROMOSOME-ASSOCIATED KINESIN KIF4A-RELATED"/>
    <property type="match status" value="1"/>
</dbReference>
<dbReference type="SMART" id="SM00129">
    <property type="entry name" value="KISc"/>
    <property type="match status" value="1"/>
</dbReference>
<keyword evidence="6" id="KW-0206">Cytoskeleton</keyword>
<dbReference type="PRINTS" id="PR00380">
    <property type="entry name" value="KINESINHEAVY"/>
</dbReference>
<feature type="binding site" evidence="7">
    <location>
        <begin position="99"/>
        <end position="106"/>
    </location>
    <ligand>
        <name>ATP</name>
        <dbReference type="ChEBI" id="CHEBI:30616"/>
    </ligand>
</feature>
<feature type="compositionally biased region" description="Basic and acidic residues" evidence="9">
    <location>
        <begin position="474"/>
        <end position="485"/>
    </location>
</feature>
<dbReference type="InterPro" id="IPR027640">
    <property type="entry name" value="Kinesin-like_fam"/>
</dbReference>
<proteinExistence type="inferred from homology"/>
<dbReference type="GO" id="GO:0008017">
    <property type="term" value="F:microtubule binding"/>
    <property type="evidence" value="ECO:0007669"/>
    <property type="project" value="InterPro"/>
</dbReference>
<dbReference type="SUPFAM" id="SSF52540">
    <property type="entry name" value="P-loop containing nucleoside triphosphate hydrolases"/>
    <property type="match status" value="1"/>
</dbReference>
<dbReference type="InterPro" id="IPR001752">
    <property type="entry name" value="Kinesin_motor_dom"/>
</dbReference>
<feature type="compositionally biased region" description="Polar residues" evidence="9">
    <location>
        <begin position="499"/>
        <end position="512"/>
    </location>
</feature>
<dbReference type="GO" id="GO:0007052">
    <property type="term" value="P:mitotic spindle organization"/>
    <property type="evidence" value="ECO:0007669"/>
    <property type="project" value="TreeGrafter"/>
</dbReference>
<reference evidence="11" key="1">
    <citation type="submission" date="2019-08" db="EMBL/GenBank/DDBJ databases">
        <title>The genome of the North American firefly Photinus pyralis.</title>
        <authorList>
            <consortium name="Photinus pyralis genome working group"/>
            <person name="Fallon T.R."/>
            <person name="Sander Lower S.E."/>
            <person name="Weng J.-K."/>
        </authorList>
    </citation>
    <scope>NUCLEOTIDE SEQUENCE</scope>
    <source>
        <strain evidence="11">TRF0915ILg1</strain>
        <tissue evidence="11">Whole body</tissue>
    </source>
</reference>
<dbReference type="GO" id="GO:0005524">
    <property type="term" value="F:ATP binding"/>
    <property type="evidence" value="ECO:0007669"/>
    <property type="project" value="UniProtKB-UniRule"/>
</dbReference>
<comment type="similarity">
    <text evidence="7">Belongs to the TRAFAC class myosin-kinesin ATPase superfamily. Kinesin family.</text>
</comment>
<dbReference type="Gene3D" id="3.40.850.10">
    <property type="entry name" value="Kinesin motor domain"/>
    <property type="match status" value="1"/>
</dbReference>
<evidence type="ECO:0000313" key="11">
    <source>
        <dbReference type="EMBL" id="KAF2899441.1"/>
    </source>
</evidence>
<keyword evidence="3 7" id="KW-0547">Nucleotide-binding</keyword>
<dbReference type="InterPro" id="IPR036961">
    <property type="entry name" value="Kinesin_motor_dom_sf"/>
</dbReference>
<dbReference type="AlphaFoldDB" id="A0A8K0D8P8"/>
<evidence type="ECO:0000256" key="9">
    <source>
        <dbReference type="SAM" id="MobiDB-lite"/>
    </source>
</evidence>
<keyword evidence="4 7" id="KW-0067">ATP-binding</keyword>
<comment type="subcellular location">
    <subcellularLocation>
        <location evidence="1">Cytoplasm</location>
        <location evidence="1">Cytoskeleton</location>
    </subcellularLocation>
</comment>
<accession>A0A8K0D8P8</accession>
<keyword evidence="2" id="KW-0963">Cytoplasm</keyword>
<evidence type="ECO:0000256" key="4">
    <source>
        <dbReference type="ARBA" id="ARBA00022840"/>
    </source>
</evidence>
<evidence type="ECO:0000256" key="1">
    <source>
        <dbReference type="ARBA" id="ARBA00004245"/>
    </source>
</evidence>
<dbReference type="EMBL" id="VTPC01002806">
    <property type="protein sequence ID" value="KAF2899441.1"/>
    <property type="molecule type" value="Genomic_DNA"/>
</dbReference>
<dbReference type="GO" id="GO:0005875">
    <property type="term" value="C:microtubule associated complex"/>
    <property type="evidence" value="ECO:0007669"/>
    <property type="project" value="TreeGrafter"/>
</dbReference>
<name>A0A8K0D8P8_IGNLU</name>
<dbReference type="PROSITE" id="PS50067">
    <property type="entry name" value="KINESIN_MOTOR_2"/>
    <property type="match status" value="1"/>
</dbReference>
<evidence type="ECO:0000313" key="12">
    <source>
        <dbReference type="Proteomes" id="UP000801492"/>
    </source>
</evidence>
<evidence type="ECO:0000256" key="6">
    <source>
        <dbReference type="ARBA" id="ARBA00023212"/>
    </source>
</evidence>
<dbReference type="GO" id="GO:0003777">
    <property type="term" value="F:microtubule motor activity"/>
    <property type="evidence" value="ECO:0007669"/>
    <property type="project" value="InterPro"/>
</dbReference>
<dbReference type="GO" id="GO:0007018">
    <property type="term" value="P:microtubule-based movement"/>
    <property type="evidence" value="ECO:0007669"/>
    <property type="project" value="InterPro"/>
</dbReference>
<gene>
    <name evidence="11" type="ORF">ILUMI_06737</name>
</gene>
<dbReference type="OrthoDB" id="3176171at2759"/>
<dbReference type="GO" id="GO:0051231">
    <property type="term" value="P:spindle elongation"/>
    <property type="evidence" value="ECO:0007669"/>
    <property type="project" value="TreeGrafter"/>
</dbReference>
<keyword evidence="12" id="KW-1185">Reference proteome</keyword>
<feature type="region of interest" description="Disordered" evidence="9">
    <location>
        <begin position="457"/>
        <end position="554"/>
    </location>
</feature>
<sequence>MGRNTFTPRCKNAKVYFRIFPTANMRWEHVKILEDMKTLYVRYLQDFGVGRGGCEPSYWKFETDGIFYNDTQEEIYNTTMAGVLEKVVEGCSAIILAFGQTGSGKSLTINGLQNSFRDRGIAPRVISDLFEKKASIKHLFKMGIEMSYIETHKMYVNDLLNPTGDKLDSQALKNVKVVKTKDEHSAMKTLFKAEGRREFSEDYTIKHAANGVLTLHVTLKPHNQTEPIKKVAKIHIVDLAGVDTFGNLTSIHKDVNQVGNANLARSQLEQFILILCENVPGHVLGKQRLNILIQYLGEALSAHSILRFIGHLRTNKENLLISLSMLRFGQIVRGMKPQKLQFDIKENKDLKQKKLEQELAEIKKMQDLSIMLSNGDLSTNINQERIKHMQHVAEEYLHNKTDEIVLLNVTDATTVLKVFKDLYNKLEAEKIECTRIAYEKAYEDALMCVKKVSSKADSVQSMKSSKKGSRKSIKSHEGSLDEKVIPKSVKKPPKGSLTRPISSSVDGQSSTKLKTHDKTVPVKPLKHSRTSSLNIMKKSSASRRKSNSSTATAGTGIDSIIEETALPDNIPIHNEAWNLFITDSAYNYKELINTVNKYEEAAKEVHRDYLLEVKNLQKLLEAVDIRKSEYQKAQMQRLLRKEIQDEDGNVIVSDLENVCLENLKIAHNELVKQQEKVLKIQTELRIALEACQNGKKTISDQYELFCQQKFQTSVPDLEAISLQAVEESLEISAVNAGEEEVEVCAAEKNHDIIRYENLKQIMKTQIQRKIYTREKAKKWVQSCKT</sequence>
<dbReference type="InterPro" id="IPR027417">
    <property type="entry name" value="P-loop_NTPase"/>
</dbReference>
<protein>
    <recommendedName>
        <fullName evidence="10">Kinesin motor domain-containing protein</fullName>
    </recommendedName>
</protein>
<evidence type="ECO:0000256" key="8">
    <source>
        <dbReference type="SAM" id="Coils"/>
    </source>
</evidence>
<feature type="coiled-coil region" evidence="8">
    <location>
        <begin position="588"/>
        <end position="633"/>
    </location>
</feature>
<evidence type="ECO:0000259" key="10">
    <source>
        <dbReference type="PROSITE" id="PS50067"/>
    </source>
</evidence>
<dbReference type="PANTHER" id="PTHR47969">
    <property type="entry name" value="CHROMOSOME-ASSOCIATED KINESIN KIF4A-RELATED"/>
    <property type="match status" value="1"/>
</dbReference>
<feature type="domain" description="Kinesin motor" evidence="10">
    <location>
        <begin position="12"/>
        <end position="335"/>
    </location>
</feature>
<organism evidence="11 12">
    <name type="scientific">Ignelater luminosus</name>
    <name type="common">Cucubano</name>
    <name type="synonym">Pyrophorus luminosus</name>
    <dbReference type="NCBI Taxonomy" id="2038154"/>
    <lineage>
        <taxon>Eukaryota</taxon>
        <taxon>Metazoa</taxon>
        <taxon>Ecdysozoa</taxon>
        <taxon>Arthropoda</taxon>
        <taxon>Hexapoda</taxon>
        <taxon>Insecta</taxon>
        <taxon>Pterygota</taxon>
        <taxon>Neoptera</taxon>
        <taxon>Endopterygota</taxon>
        <taxon>Coleoptera</taxon>
        <taxon>Polyphaga</taxon>
        <taxon>Elateriformia</taxon>
        <taxon>Elateroidea</taxon>
        <taxon>Elateridae</taxon>
        <taxon>Agrypninae</taxon>
        <taxon>Pyrophorini</taxon>
        <taxon>Ignelater</taxon>
    </lineage>
</organism>
<keyword evidence="5 8" id="KW-0175">Coiled coil</keyword>